<dbReference type="GO" id="GO:0006096">
    <property type="term" value="P:glycolytic process"/>
    <property type="evidence" value="ECO:0007669"/>
    <property type="project" value="UniProtKB-KW"/>
</dbReference>
<dbReference type="GO" id="GO:0006094">
    <property type="term" value="P:gluconeogenesis"/>
    <property type="evidence" value="ECO:0007669"/>
    <property type="project" value="UniProtKB-KW"/>
</dbReference>
<evidence type="ECO:0000256" key="1">
    <source>
        <dbReference type="ARBA" id="ARBA00004926"/>
    </source>
</evidence>
<reference evidence="10" key="1">
    <citation type="journal article" date="2024" name="Gigascience">
        <title>Chromosome-level genome of the poultry shaft louse Menopon gallinae provides insight into the host-switching and adaptive evolution of parasitic lice.</title>
        <authorList>
            <person name="Xu Y."/>
            <person name="Ma L."/>
            <person name="Liu S."/>
            <person name="Liang Y."/>
            <person name="Liu Q."/>
            <person name="He Z."/>
            <person name="Tian L."/>
            <person name="Duan Y."/>
            <person name="Cai W."/>
            <person name="Li H."/>
            <person name="Song F."/>
        </authorList>
    </citation>
    <scope>NUCLEOTIDE SEQUENCE</scope>
    <source>
        <strain evidence="10">Cailab_2023a</strain>
    </source>
</reference>
<dbReference type="EC" id="5.3.1.9" evidence="3 9"/>
<dbReference type="InterPro" id="IPR035482">
    <property type="entry name" value="SIS_PGI_2"/>
</dbReference>
<comment type="catalytic activity">
    <reaction evidence="8 9">
        <text>alpha-D-glucose 6-phosphate = beta-D-fructose 6-phosphate</text>
        <dbReference type="Rhea" id="RHEA:11816"/>
        <dbReference type="ChEBI" id="CHEBI:57634"/>
        <dbReference type="ChEBI" id="CHEBI:58225"/>
        <dbReference type="EC" id="5.3.1.9"/>
    </reaction>
</comment>
<dbReference type="PANTHER" id="PTHR11469">
    <property type="entry name" value="GLUCOSE-6-PHOSPHATE ISOMERASE"/>
    <property type="match status" value="1"/>
</dbReference>
<dbReference type="Gene3D" id="1.10.1390.10">
    <property type="match status" value="1"/>
</dbReference>
<dbReference type="PROSITE" id="PS51463">
    <property type="entry name" value="P_GLUCOSE_ISOMERASE_3"/>
    <property type="match status" value="1"/>
</dbReference>
<sequence length="460" mass="51110">MFGGKRINFTEDRSVLHTVLRHEDVIKSISKNEQDAPFEGEKQLVHAELLKIRELCERLHGGGLRGATGRKICAVVNIGIGGSDLGPRMVCEALACYRIPGVNAFFVSNIDPSEMKDVLSRVDLEETMFVVVSKTFTTQETIANARMALEIMDAKMSVPREEISSKHFVAVSSNTEEARKFGIRNVFSMWDFVGGRYSLWSAAGLAIALYVGFDNFLRLLSGASIMDRHFISSPLESSPALHAILELYYNDTEYPTKCIVAYDFYMRSFYLHIQQLDMESNGKAGTKEGGIAHRTGMIVWGGVGTNSQHSFFQLLHQGTHRVLVEFLVPLVPEEEFKTEGHSHHTMVVANCLAQSEALMAGCPSDNVHKNFPGNKPSITICYSKLSPEVLGALIAHYEHKVFVQGLYWGINSFDQFGVQLGKTIASKIQRSIENTEETLDYSPSTNTAIEMARLAKNGRA</sequence>
<dbReference type="InterPro" id="IPR018189">
    <property type="entry name" value="Phosphoglucose_isomerase_CS"/>
</dbReference>
<dbReference type="InterPro" id="IPR035476">
    <property type="entry name" value="SIS_PGI_1"/>
</dbReference>
<dbReference type="CDD" id="cd05016">
    <property type="entry name" value="SIS_PGI_2"/>
    <property type="match status" value="1"/>
</dbReference>
<dbReference type="GO" id="GO:0097367">
    <property type="term" value="F:carbohydrate derivative binding"/>
    <property type="evidence" value="ECO:0007669"/>
    <property type="project" value="InterPro"/>
</dbReference>
<dbReference type="Gene3D" id="3.40.50.10490">
    <property type="entry name" value="Glucose-6-phosphate isomerase like protein, domain 1"/>
    <property type="match status" value="2"/>
</dbReference>
<dbReference type="SUPFAM" id="SSF53697">
    <property type="entry name" value="SIS domain"/>
    <property type="match status" value="1"/>
</dbReference>
<dbReference type="InterPro" id="IPR001672">
    <property type="entry name" value="G6P_Isomerase"/>
</dbReference>
<protein>
    <recommendedName>
        <fullName evidence="4 9">Glucose-6-phosphate isomerase</fullName>
        <ecNumber evidence="3 9">5.3.1.9</ecNumber>
    </recommendedName>
</protein>
<dbReference type="InterPro" id="IPR023096">
    <property type="entry name" value="G6P_Isomerase_C"/>
</dbReference>
<evidence type="ECO:0000256" key="2">
    <source>
        <dbReference type="ARBA" id="ARBA00006604"/>
    </source>
</evidence>
<dbReference type="GO" id="GO:0005829">
    <property type="term" value="C:cytosol"/>
    <property type="evidence" value="ECO:0007669"/>
    <property type="project" value="TreeGrafter"/>
</dbReference>
<dbReference type="PROSITE" id="PS00174">
    <property type="entry name" value="P_GLUCOSE_ISOMERASE_2"/>
    <property type="match status" value="1"/>
</dbReference>
<dbReference type="PROSITE" id="PS00765">
    <property type="entry name" value="P_GLUCOSE_ISOMERASE_1"/>
    <property type="match status" value="1"/>
</dbReference>
<dbReference type="PRINTS" id="PR00662">
    <property type="entry name" value="G6PISOMERASE"/>
</dbReference>
<evidence type="ECO:0000256" key="6">
    <source>
        <dbReference type="ARBA" id="ARBA00023152"/>
    </source>
</evidence>
<comment type="similarity">
    <text evidence="2 9">Belongs to the GPI family.</text>
</comment>
<dbReference type="GO" id="GO:0048029">
    <property type="term" value="F:monosaccharide binding"/>
    <property type="evidence" value="ECO:0007669"/>
    <property type="project" value="TreeGrafter"/>
</dbReference>
<comment type="caution">
    <text evidence="10">The sequence shown here is derived from an EMBL/GenBank/DDBJ whole genome shotgun (WGS) entry which is preliminary data.</text>
</comment>
<keyword evidence="6 9" id="KW-0324">Glycolysis</keyword>
<keyword evidence="7 9" id="KW-0413">Isomerase</keyword>
<comment type="pathway">
    <text evidence="1 9">Carbohydrate degradation; glycolysis; D-glyceraldehyde 3-phosphate and glycerone phosphate from D-glucose: step 2/4.</text>
</comment>
<dbReference type="EMBL" id="JARGDH010000006">
    <property type="protein sequence ID" value="KAL0266026.1"/>
    <property type="molecule type" value="Genomic_DNA"/>
</dbReference>
<keyword evidence="5 9" id="KW-0312">Gluconeogenesis</keyword>
<gene>
    <name evidence="10" type="ORF">PYX00_011743</name>
</gene>
<dbReference type="InterPro" id="IPR046348">
    <property type="entry name" value="SIS_dom_sf"/>
</dbReference>
<evidence type="ECO:0000256" key="5">
    <source>
        <dbReference type="ARBA" id="ARBA00022432"/>
    </source>
</evidence>
<dbReference type="HAMAP" id="MF_00473">
    <property type="entry name" value="G6P_isomerase"/>
    <property type="match status" value="1"/>
</dbReference>
<evidence type="ECO:0000313" key="10">
    <source>
        <dbReference type="EMBL" id="KAL0266026.1"/>
    </source>
</evidence>
<dbReference type="AlphaFoldDB" id="A0AAW2H8G3"/>
<evidence type="ECO:0000256" key="7">
    <source>
        <dbReference type="ARBA" id="ARBA00023235"/>
    </source>
</evidence>
<evidence type="ECO:0000256" key="4">
    <source>
        <dbReference type="ARBA" id="ARBA00018388"/>
    </source>
</evidence>
<organism evidence="10">
    <name type="scientific">Menopon gallinae</name>
    <name type="common">poultry shaft louse</name>
    <dbReference type="NCBI Taxonomy" id="328185"/>
    <lineage>
        <taxon>Eukaryota</taxon>
        <taxon>Metazoa</taxon>
        <taxon>Ecdysozoa</taxon>
        <taxon>Arthropoda</taxon>
        <taxon>Hexapoda</taxon>
        <taxon>Insecta</taxon>
        <taxon>Pterygota</taxon>
        <taxon>Neoptera</taxon>
        <taxon>Paraneoptera</taxon>
        <taxon>Psocodea</taxon>
        <taxon>Troctomorpha</taxon>
        <taxon>Phthiraptera</taxon>
        <taxon>Amblycera</taxon>
        <taxon>Menoponidae</taxon>
        <taxon>Menopon</taxon>
    </lineage>
</organism>
<dbReference type="GO" id="GO:0004347">
    <property type="term" value="F:glucose-6-phosphate isomerase activity"/>
    <property type="evidence" value="ECO:0007669"/>
    <property type="project" value="UniProtKB-EC"/>
</dbReference>
<dbReference type="NCBIfam" id="NF001211">
    <property type="entry name" value="PRK00179.1"/>
    <property type="match status" value="1"/>
</dbReference>
<evidence type="ECO:0000256" key="3">
    <source>
        <dbReference type="ARBA" id="ARBA00011952"/>
    </source>
</evidence>
<accession>A0AAW2H8G3</accession>
<proteinExistence type="inferred from homology"/>
<dbReference type="PANTHER" id="PTHR11469:SF1">
    <property type="entry name" value="GLUCOSE-6-PHOSPHATE ISOMERASE"/>
    <property type="match status" value="1"/>
</dbReference>
<evidence type="ECO:0000256" key="8">
    <source>
        <dbReference type="ARBA" id="ARBA00029321"/>
    </source>
</evidence>
<dbReference type="GO" id="GO:0051156">
    <property type="term" value="P:glucose 6-phosphate metabolic process"/>
    <property type="evidence" value="ECO:0007669"/>
    <property type="project" value="TreeGrafter"/>
</dbReference>
<dbReference type="CDD" id="cd05015">
    <property type="entry name" value="SIS_PGI_1"/>
    <property type="match status" value="1"/>
</dbReference>
<dbReference type="Pfam" id="PF00342">
    <property type="entry name" value="PGI"/>
    <property type="match status" value="1"/>
</dbReference>
<evidence type="ECO:0000256" key="9">
    <source>
        <dbReference type="RuleBase" id="RU000612"/>
    </source>
</evidence>
<name>A0AAW2H8G3_9NEOP</name>